<sequence length="273" mass="31415">PVALPPVLLRASSHDFYQAIRSGQSELISQEGQALALMAQLLVQVHRIKPRCIDLLNNVYDEYCKLDLRQEDFDQLIVPNDAWRSLVTRFIDRRFENFLAVIQSWREAVMVEHDNALIVLLMVISDPRLIHRDQTMKLRDHMLAVMLSYSRLARSHGALEYSLSPMLTLPIYNPVQESRATFLQRCQTLIDVYMEDVESVHKKLGAVKFVRRTAEVVHIRALAYRVLFPNKSWGWIAMQPEIGLSDSSPREGAMKVAKRIGIKIPRRKPADDS</sequence>
<keyword evidence="2" id="KW-1185">Reference proteome</keyword>
<dbReference type="EMBL" id="JBHRZF010000182">
    <property type="protein sequence ID" value="MFC3862224.1"/>
    <property type="molecule type" value="Genomic_DNA"/>
</dbReference>
<comment type="caution">
    <text evidence="1">The sequence shown here is derived from an EMBL/GenBank/DDBJ whole genome shotgun (WGS) entry which is preliminary data.</text>
</comment>
<dbReference type="RefSeq" id="WP_380079891.1">
    <property type="nucleotide sequence ID" value="NZ_JBHRZF010000182.1"/>
</dbReference>
<feature type="non-terminal residue" evidence="1">
    <location>
        <position position="1"/>
    </location>
</feature>
<gene>
    <name evidence="1" type="ORF">ACFOPQ_15780</name>
</gene>
<reference evidence="2" key="1">
    <citation type="journal article" date="2019" name="Int. J. Syst. Evol. Microbiol.">
        <title>The Global Catalogue of Microorganisms (GCM) 10K type strain sequencing project: providing services to taxonomists for standard genome sequencing and annotation.</title>
        <authorList>
            <consortium name="The Broad Institute Genomics Platform"/>
            <consortium name="The Broad Institute Genome Sequencing Center for Infectious Disease"/>
            <person name="Wu L."/>
            <person name="Ma J."/>
        </authorList>
    </citation>
    <scope>NUCLEOTIDE SEQUENCE [LARGE SCALE GENOMIC DNA]</scope>
    <source>
        <strain evidence="2">CCTCC AB 2013263</strain>
    </source>
</reference>
<protein>
    <submittedName>
        <fullName evidence="1">Uncharacterized protein</fullName>
    </submittedName>
</protein>
<organism evidence="1 2">
    <name type="scientific">Deinococcus antarcticus</name>
    <dbReference type="NCBI Taxonomy" id="1298767"/>
    <lineage>
        <taxon>Bacteria</taxon>
        <taxon>Thermotogati</taxon>
        <taxon>Deinococcota</taxon>
        <taxon>Deinococci</taxon>
        <taxon>Deinococcales</taxon>
        <taxon>Deinococcaceae</taxon>
        <taxon>Deinococcus</taxon>
    </lineage>
</organism>
<proteinExistence type="predicted"/>
<name>A0ABV8A990_9DEIO</name>
<dbReference type="Proteomes" id="UP001595748">
    <property type="component" value="Unassembled WGS sequence"/>
</dbReference>
<evidence type="ECO:0000313" key="2">
    <source>
        <dbReference type="Proteomes" id="UP001595748"/>
    </source>
</evidence>
<accession>A0ABV8A990</accession>
<evidence type="ECO:0000313" key="1">
    <source>
        <dbReference type="EMBL" id="MFC3862224.1"/>
    </source>
</evidence>